<gene>
    <name evidence="9" type="ordered locus">VMUT_0742</name>
</gene>
<comment type="cofactor">
    <cofactor evidence="1">
        <name>Ca(2+)</name>
        <dbReference type="ChEBI" id="CHEBI:29108"/>
    </cofactor>
</comment>
<dbReference type="CDD" id="cd04056">
    <property type="entry name" value="Peptidases_S53"/>
    <property type="match status" value="1"/>
</dbReference>
<keyword evidence="4" id="KW-0378">Hydrolase</keyword>
<dbReference type="GeneID" id="10288394"/>
<dbReference type="Proteomes" id="UP000007485">
    <property type="component" value="Chromosome"/>
</dbReference>
<dbReference type="SUPFAM" id="SSF52743">
    <property type="entry name" value="Subtilisin-like"/>
    <property type="match status" value="1"/>
</dbReference>
<keyword evidence="7" id="KW-0865">Zymogen</keyword>
<dbReference type="SMART" id="SM00944">
    <property type="entry name" value="Pro-kuma_activ"/>
    <property type="match status" value="1"/>
</dbReference>
<evidence type="ECO:0000256" key="5">
    <source>
        <dbReference type="ARBA" id="ARBA00022825"/>
    </source>
</evidence>
<evidence type="ECO:0000256" key="4">
    <source>
        <dbReference type="ARBA" id="ARBA00022801"/>
    </source>
</evidence>
<dbReference type="InterPro" id="IPR023828">
    <property type="entry name" value="Peptidase_S8_Ser-AS"/>
</dbReference>
<dbReference type="GO" id="GO:0006508">
    <property type="term" value="P:proteolysis"/>
    <property type="evidence" value="ECO:0007669"/>
    <property type="project" value="UniProtKB-KW"/>
</dbReference>
<evidence type="ECO:0000256" key="7">
    <source>
        <dbReference type="ARBA" id="ARBA00023145"/>
    </source>
</evidence>
<dbReference type="Gene3D" id="3.40.50.200">
    <property type="entry name" value="Peptidase S8/S53 domain"/>
    <property type="match status" value="1"/>
</dbReference>
<proteinExistence type="predicted"/>
<name>F0QW29_VULM7</name>
<accession>F0QW29</accession>
<evidence type="ECO:0000313" key="10">
    <source>
        <dbReference type="Proteomes" id="UP000007485"/>
    </source>
</evidence>
<evidence type="ECO:0000256" key="2">
    <source>
        <dbReference type="ARBA" id="ARBA00022670"/>
    </source>
</evidence>
<dbReference type="RefSeq" id="WP_013604116.1">
    <property type="nucleotide sequence ID" value="NC_015151.1"/>
</dbReference>
<evidence type="ECO:0000256" key="6">
    <source>
        <dbReference type="ARBA" id="ARBA00022837"/>
    </source>
</evidence>
<dbReference type="AlphaFoldDB" id="F0QW29"/>
<sequence>MTNLGKTLLIITALTLALTIPIVHAQSLPIGPSPTPQYFTCTEIIPTVSGSNISHVIVWLRLSNVTTPNGLLYLLDQMYYNPFSPYFHQFITPQQFAAWYSPPSYVFSYIEGLAQQYGLTVMYTFPMLIEASGNASAVDNFLTALQSAPSNIQQWILAGECIPLGYFIVNSTAPNYKPQYTMLSLNTTNINTVLTTNVTTLNGVPLQIRYHQAEIWLPKGLEFIYDELPLFNGYTYSGYTGQGLTIAIVDAFGDFEGAYKATFTGIVPPKYVSVACQDLATFSENFGLPYSPSQCSVIYPTGMPVITRSDIYTAAGWSWETALDIEYAHTMTPGANILLVISPTSGDDLFTDVEYVIANKLANFISLSWASLEDAYYIPPVSYNLLYGYDEIFMQAAAEGIGVFAASGDSGAYDVFVSPMEASVSYPASDPWVTGVGGTTLKGVISYVMTNRVEYAWDWNSHYMWGTGGGYSFTFPETPGQALIHIVYERTYVYEPDLGIYFYTVGHRGVPDIAADADPFTGVLIVLNGVIPPYFIGGTSLATPLSAGMTTTIQSYLGNSFIIGDLAPNLYLLDHYYPSQFYAWSTAYPTSQFFTGFPGGMFVTLGGENGLYWVIQGQWNPVDGLGQINVYGLAQLLPYITPRYLFASQMQIG</sequence>
<feature type="domain" description="Peptidase S53" evidence="8">
    <location>
        <begin position="240"/>
        <end position="640"/>
    </location>
</feature>
<keyword evidence="5" id="KW-0720">Serine protease</keyword>
<dbReference type="STRING" id="985053.VMUT_0742"/>
<dbReference type="PROSITE" id="PS51695">
    <property type="entry name" value="SEDOLISIN"/>
    <property type="match status" value="1"/>
</dbReference>
<keyword evidence="10" id="KW-1185">Reference proteome</keyword>
<evidence type="ECO:0000313" key="9">
    <source>
        <dbReference type="EMBL" id="ADY00953.1"/>
    </source>
</evidence>
<evidence type="ECO:0000259" key="8">
    <source>
        <dbReference type="PROSITE" id="PS51695"/>
    </source>
</evidence>
<keyword evidence="3" id="KW-0479">Metal-binding</keyword>
<dbReference type="GO" id="GO:0046872">
    <property type="term" value="F:metal ion binding"/>
    <property type="evidence" value="ECO:0007669"/>
    <property type="project" value="UniProtKB-KW"/>
</dbReference>
<evidence type="ECO:0000256" key="1">
    <source>
        <dbReference type="ARBA" id="ARBA00001913"/>
    </source>
</evidence>
<dbReference type="PROSITE" id="PS00138">
    <property type="entry name" value="SUBTILASE_SER"/>
    <property type="match status" value="1"/>
</dbReference>
<dbReference type="GO" id="GO:0008240">
    <property type="term" value="F:tripeptidyl-peptidase activity"/>
    <property type="evidence" value="ECO:0007669"/>
    <property type="project" value="TreeGrafter"/>
</dbReference>
<evidence type="ECO:0000256" key="3">
    <source>
        <dbReference type="ARBA" id="ARBA00022723"/>
    </source>
</evidence>
<dbReference type="PANTHER" id="PTHR14218">
    <property type="entry name" value="PROTEASE S8 TRIPEPTIDYL PEPTIDASE I CLN2"/>
    <property type="match status" value="1"/>
</dbReference>
<keyword evidence="2" id="KW-0645">Protease</keyword>
<dbReference type="InterPro" id="IPR036852">
    <property type="entry name" value="Peptidase_S8/S53_dom_sf"/>
</dbReference>
<organism evidence="9 10">
    <name type="scientific">Vulcanisaeta moutnovskia (strain 768-28)</name>
    <dbReference type="NCBI Taxonomy" id="985053"/>
    <lineage>
        <taxon>Archaea</taxon>
        <taxon>Thermoproteota</taxon>
        <taxon>Thermoprotei</taxon>
        <taxon>Thermoproteales</taxon>
        <taxon>Thermoproteaceae</taxon>
        <taxon>Vulcanisaeta</taxon>
    </lineage>
</organism>
<dbReference type="PANTHER" id="PTHR14218:SF15">
    <property type="entry name" value="TRIPEPTIDYL-PEPTIDASE 1"/>
    <property type="match status" value="1"/>
</dbReference>
<protein>
    <submittedName>
        <fullName evidence="9">Protease-like protein</fullName>
    </submittedName>
</protein>
<dbReference type="SUPFAM" id="SSF54897">
    <property type="entry name" value="Protease propeptides/inhibitors"/>
    <property type="match status" value="1"/>
</dbReference>
<dbReference type="InterPro" id="IPR050819">
    <property type="entry name" value="Tripeptidyl-peptidase_I"/>
</dbReference>
<keyword evidence="6" id="KW-0106">Calcium</keyword>
<dbReference type="eggNOG" id="arCOG03669">
    <property type="taxonomic scope" value="Archaea"/>
</dbReference>
<dbReference type="OrthoDB" id="56693at2157"/>
<dbReference type="KEGG" id="vmo:VMUT_0742"/>
<dbReference type="EMBL" id="CP002529">
    <property type="protein sequence ID" value="ADY00953.1"/>
    <property type="molecule type" value="Genomic_DNA"/>
</dbReference>
<dbReference type="HOGENOM" id="CLU_419584_0_0_2"/>
<dbReference type="InterPro" id="IPR030400">
    <property type="entry name" value="Sedolisin_dom"/>
</dbReference>
<dbReference type="InterPro" id="IPR015366">
    <property type="entry name" value="S53_propep"/>
</dbReference>
<reference evidence="9 10" key="1">
    <citation type="journal article" date="2011" name="J. Bacteriol.">
        <title>Complete genome sequence of 'Vulcanisaeta moutnovskia' strain 768-28, a novel member of the hyperthermophilic crenarchaeal genus vulcanisaeta.</title>
        <authorList>
            <person name="Gumerov V.M."/>
            <person name="Mardanov A.V."/>
            <person name="Beletsky A.V."/>
            <person name="Prokofeva M.I."/>
            <person name="Bonch-Osmolovskaya E.A."/>
            <person name="Ravin N.V."/>
            <person name="Skryabin K.G."/>
        </authorList>
    </citation>
    <scope>NUCLEOTIDE SEQUENCE [LARGE SCALE GENOMIC DNA]</scope>
    <source>
        <strain evidence="9 10">768-28</strain>
    </source>
</reference>
<dbReference type="GO" id="GO:0004252">
    <property type="term" value="F:serine-type endopeptidase activity"/>
    <property type="evidence" value="ECO:0007669"/>
    <property type="project" value="InterPro"/>
</dbReference>